<evidence type="ECO:0000313" key="2">
    <source>
        <dbReference type="Proteomes" id="UP000799778"/>
    </source>
</evidence>
<dbReference type="AlphaFoldDB" id="A0A6A5XI28"/>
<protein>
    <submittedName>
        <fullName evidence="1">Uncharacterized protein</fullName>
    </submittedName>
</protein>
<organism evidence="1 2">
    <name type="scientific">Aaosphaeria arxii CBS 175.79</name>
    <dbReference type="NCBI Taxonomy" id="1450172"/>
    <lineage>
        <taxon>Eukaryota</taxon>
        <taxon>Fungi</taxon>
        <taxon>Dikarya</taxon>
        <taxon>Ascomycota</taxon>
        <taxon>Pezizomycotina</taxon>
        <taxon>Dothideomycetes</taxon>
        <taxon>Pleosporomycetidae</taxon>
        <taxon>Pleosporales</taxon>
        <taxon>Pleosporales incertae sedis</taxon>
        <taxon>Aaosphaeria</taxon>
    </lineage>
</organism>
<name>A0A6A5XI28_9PLEO</name>
<dbReference type="Proteomes" id="UP000799778">
    <property type="component" value="Unassembled WGS sequence"/>
</dbReference>
<sequence length="61" mass="6576">MRRVGWRLSLVFSVASGIGISWGVGGVPSPVLNMRRSLAIIVNAERGGRRLGTDVEYFSNG</sequence>
<dbReference type="EMBL" id="ML978072">
    <property type="protein sequence ID" value="KAF2012507.1"/>
    <property type="molecule type" value="Genomic_DNA"/>
</dbReference>
<evidence type="ECO:0000313" key="1">
    <source>
        <dbReference type="EMBL" id="KAF2012507.1"/>
    </source>
</evidence>
<gene>
    <name evidence="1" type="ORF">BU24DRAFT_425153</name>
</gene>
<accession>A0A6A5XI28</accession>
<reference evidence="1" key="1">
    <citation type="journal article" date="2020" name="Stud. Mycol.">
        <title>101 Dothideomycetes genomes: a test case for predicting lifestyles and emergence of pathogens.</title>
        <authorList>
            <person name="Haridas S."/>
            <person name="Albert R."/>
            <person name="Binder M."/>
            <person name="Bloem J."/>
            <person name="Labutti K."/>
            <person name="Salamov A."/>
            <person name="Andreopoulos B."/>
            <person name="Baker S."/>
            <person name="Barry K."/>
            <person name="Bills G."/>
            <person name="Bluhm B."/>
            <person name="Cannon C."/>
            <person name="Castanera R."/>
            <person name="Culley D."/>
            <person name="Daum C."/>
            <person name="Ezra D."/>
            <person name="Gonzalez J."/>
            <person name="Henrissat B."/>
            <person name="Kuo A."/>
            <person name="Liang C."/>
            <person name="Lipzen A."/>
            <person name="Lutzoni F."/>
            <person name="Magnuson J."/>
            <person name="Mondo S."/>
            <person name="Nolan M."/>
            <person name="Ohm R."/>
            <person name="Pangilinan J."/>
            <person name="Park H.-J."/>
            <person name="Ramirez L."/>
            <person name="Alfaro M."/>
            <person name="Sun H."/>
            <person name="Tritt A."/>
            <person name="Yoshinaga Y."/>
            <person name="Zwiers L.-H."/>
            <person name="Turgeon B."/>
            <person name="Goodwin S."/>
            <person name="Spatafora J."/>
            <person name="Crous P."/>
            <person name="Grigoriev I."/>
        </authorList>
    </citation>
    <scope>NUCLEOTIDE SEQUENCE</scope>
    <source>
        <strain evidence="1">CBS 175.79</strain>
    </source>
</reference>
<dbReference type="GeneID" id="54286066"/>
<keyword evidence="2" id="KW-1185">Reference proteome</keyword>
<proteinExistence type="predicted"/>
<dbReference type="RefSeq" id="XP_033380846.1">
    <property type="nucleotide sequence ID" value="XM_033528669.1"/>
</dbReference>